<accession>A0ABY4YRU7</accession>
<gene>
    <name evidence="4" type="ORF">NF556_14860</name>
</gene>
<dbReference type="PROSITE" id="PS51186">
    <property type="entry name" value="GNAT"/>
    <property type="match status" value="1"/>
</dbReference>
<evidence type="ECO:0000313" key="5">
    <source>
        <dbReference type="Proteomes" id="UP001056455"/>
    </source>
</evidence>
<name>A0ABY4YRU7_9MICO</name>
<reference evidence="4" key="1">
    <citation type="submission" date="2022-06" db="EMBL/GenBank/DDBJ databases">
        <title>Ornithinimicrobium HY1793.</title>
        <authorList>
            <person name="Huang Y."/>
        </authorList>
    </citation>
    <scope>NUCLEOTIDE SEQUENCE</scope>
    <source>
        <strain evidence="4">HY1793</strain>
    </source>
</reference>
<dbReference type="Pfam" id="PF00583">
    <property type="entry name" value="Acetyltransf_1"/>
    <property type="match status" value="1"/>
</dbReference>
<evidence type="ECO:0000259" key="3">
    <source>
        <dbReference type="PROSITE" id="PS51186"/>
    </source>
</evidence>
<dbReference type="CDD" id="cd04301">
    <property type="entry name" value="NAT_SF"/>
    <property type="match status" value="1"/>
</dbReference>
<dbReference type="InterPro" id="IPR000182">
    <property type="entry name" value="GNAT_dom"/>
</dbReference>
<organism evidence="4 5">
    <name type="scientific">Ornithinimicrobium faecis</name>
    <dbReference type="NCBI Taxonomy" id="2934158"/>
    <lineage>
        <taxon>Bacteria</taxon>
        <taxon>Bacillati</taxon>
        <taxon>Actinomycetota</taxon>
        <taxon>Actinomycetes</taxon>
        <taxon>Micrococcales</taxon>
        <taxon>Ornithinimicrobiaceae</taxon>
        <taxon>Ornithinimicrobium</taxon>
    </lineage>
</organism>
<dbReference type="InterPro" id="IPR050832">
    <property type="entry name" value="Bact_Acetyltransf"/>
</dbReference>
<sequence length="188" mass="19971">MSHSHHHEPGPLADASVRTGRVSDAPAVGLVQATVWSHTFADRVPQEVLDTFEAPAFGSVWRRSLANPPSPLHRLLVACAGDQVVGFAAIGPAEVTDESVSDTDGELLVLAVHPEARRDGHGSRLLNAAADTLRAGDRTAVLAWLLADDEQSRAFTDVAGLAPDGAWRERVVGPGGETVREIRVRAEL</sequence>
<dbReference type="InterPro" id="IPR016181">
    <property type="entry name" value="Acyl_CoA_acyltransferase"/>
</dbReference>
<evidence type="ECO:0000256" key="2">
    <source>
        <dbReference type="ARBA" id="ARBA00023315"/>
    </source>
</evidence>
<keyword evidence="2" id="KW-0012">Acyltransferase</keyword>
<dbReference type="SUPFAM" id="SSF55729">
    <property type="entry name" value="Acyl-CoA N-acyltransferases (Nat)"/>
    <property type="match status" value="1"/>
</dbReference>
<keyword evidence="5" id="KW-1185">Reference proteome</keyword>
<dbReference type="EMBL" id="CP099489">
    <property type="protein sequence ID" value="USQ78897.1"/>
    <property type="molecule type" value="Genomic_DNA"/>
</dbReference>
<evidence type="ECO:0000313" key="4">
    <source>
        <dbReference type="EMBL" id="USQ78897.1"/>
    </source>
</evidence>
<evidence type="ECO:0000256" key="1">
    <source>
        <dbReference type="ARBA" id="ARBA00022679"/>
    </source>
</evidence>
<dbReference type="RefSeq" id="WP_252591705.1">
    <property type="nucleotide sequence ID" value="NZ_CP099489.1"/>
</dbReference>
<feature type="domain" description="N-acetyltransferase" evidence="3">
    <location>
        <begin position="28"/>
        <end position="185"/>
    </location>
</feature>
<dbReference type="Proteomes" id="UP001056455">
    <property type="component" value="Chromosome"/>
</dbReference>
<protein>
    <submittedName>
        <fullName evidence="4">GNAT family N-acetyltransferase</fullName>
    </submittedName>
</protein>
<proteinExistence type="predicted"/>
<dbReference type="PANTHER" id="PTHR43877">
    <property type="entry name" value="AMINOALKYLPHOSPHONATE N-ACETYLTRANSFERASE-RELATED-RELATED"/>
    <property type="match status" value="1"/>
</dbReference>
<keyword evidence="1" id="KW-0808">Transferase</keyword>
<dbReference type="Gene3D" id="3.40.630.30">
    <property type="match status" value="1"/>
</dbReference>